<dbReference type="EMBL" id="JACYCC010000038">
    <property type="protein sequence ID" value="KAF8678959.1"/>
    <property type="molecule type" value="Genomic_DNA"/>
</dbReference>
<gene>
    <name evidence="2" type="ORF">RHS04_04978</name>
</gene>
<dbReference type="SUPFAM" id="SSF51735">
    <property type="entry name" value="NAD(P)-binding Rossmann-fold domains"/>
    <property type="match status" value="1"/>
</dbReference>
<dbReference type="PANTHER" id="PTHR45348">
    <property type="entry name" value="HYPOTHETICAL OXIDOREDUCTASE (EUROFUNG)"/>
    <property type="match status" value="1"/>
</dbReference>
<dbReference type="Gene3D" id="3.40.50.720">
    <property type="entry name" value="NAD(P)-binding Rossmann-like Domain"/>
    <property type="match status" value="1"/>
</dbReference>
<dbReference type="Pfam" id="PF00107">
    <property type="entry name" value="ADH_zinc_N"/>
    <property type="match status" value="1"/>
</dbReference>
<dbReference type="GO" id="GO:0016651">
    <property type="term" value="F:oxidoreductase activity, acting on NAD(P)H"/>
    <property type="evidence" value="ECO:0007669"/>
    <property type="project" value="InterPro"/>
</dbReference>
<evidence type="ECO:0000259" key="1">
    <source>
        <dbReference type="SMART" id="SM00829"/>
    </source>
</evidence>
<organism evidence="2 3">
    <name type="scientific">Rhizoctonia solani</name>
    <dbReference type="NCBI Taxonomy" id="456999"/>
    <lineage>
        <taxon>Eukaryota</taxon>
        <taxon>Fungi</taxon>
        <taxon>Dikarya</taxon>
        <taxon>Basidiomycota</taxon>
        <taxon>Agaricomycotina</taxon>
        <taxon>Agaricomycetes</taxon>
        <taxon>Cantharellales</taxon>
        <taxon>Ceratobasidiaceae</taxon>
        <taxon>Rhizoctonia</taxon>
    </lineage>
</organism>
<dbReference type="SUPFAM" id="SSF50129">
    <property type="entry name" value="GroES-like"/>
    <property type="match status" value="1"/>
</dbReference>
<evidence type="ECO:0000313" key="3">
    <source>
        <dbReference type="Proteomes" id="UP000650582"/>
    </source>
</evidence>
<reference evidence="2" key="1">
    <citation type="submission" date="2020-09" db="EMBL/GenBank/DDBJ databases">
        <title>Comparative genome analyses of four rice-infecting Rhizoctonia solani isolates reveal extensive enrichment of homogalacturonan modification genes.</title>
        <authorList>
            <person name="Lee D.-Y."/>
            <person name="Jeon J."/>
            <person name="Kim K.-T."/>
            <person name="Cheong K."/>
            <person name="Song H."/>
            <person name="Choi G."/>
            <person name="Ko J."/>
            <person name="Opiyo S.O."/>
            <person name="Zuo S."/>
            <person name="Madhav S."/>
            <person name="Lee Y.-H."/>
            <person name="Wang G.-L."/>
        </authorList>
    </citation>
    <scope>NUCLEOTIDE SEQUENCE</scope>
    <source>
        <strain evidence="2">AG1-IA YN-7</strain>
    </source>
</reference>
<dbReference type="InterPro" id="IPR036291">
    <property type="entry name" value="NAD(P)-bd_dom_sf"/>
</dbReference>
<dbReference type="Pfam" id="PF08240">
    <property type="entry name" value="ADH_N"/>
    <property type="match status" value="1"/>
</dbReference>
<comment type="caution">
    <text evidence="2">The sequence shown here is derived from an EMBL/GenBank/DDBJ whole genome shotgun (WGS) entry which is preliminary data.</text>
</comment>
<dbReference type="InterPro" id="IPR011032">
    <property type="entry name" value="GroES-like_sf"/>
</dbReference>
<dbReference type="PANTHER" id="PTHR45348:SF2">
    <property type="entry name" value="ZINC-TYPE ALCOHOL DEHYDROGENASE-LIKE PROTEIN C2E1P3.01"/>
    <property type="match status" value="1"/>
</dbReference>
<protein>
    <submittedName>
        <fullName evidence="2">Alcohol dehydrogenase GroES-like domain</fullName>
    </submittedName>
</protein>
<dbReference type="CDD" id="cd08249">
    <property type="entry name" value="enoyl_reductase_like"/>
    <property type="match status" value="1"/>
</dbReference>
<evidence type="ECO:0000313" key="2">
    <source>
        <dbReference type="EMBL" id="KAF8678959.1"/>
    </source>
</evidence>
<name>A0A8H7H8P8_9AGAM</name>
<dbReference type="SMART" id="SM00829">
    <property type="entry name" value="PKS_ER"/>
    <property type="match status" value="1"/>
</dbReference>
<dbReference type="Proteomes" id="UP000650582">
    <property type="component" value="Unassembled WGS sequence"/>
</dbReference>
<dbReference type="InterPro" id="IPR047122">
    <property type="entry name" value="Trans-enoyl_RdTase-like"/>
</dbReference>
<dbReference type="Gene3D" id="3.90.180.10">
    <property type="entry name" value="Medium-chain alcohol dehydrogenases, catalytic domain"/>
    <property type="match status" value="1"/>
</dbReference>
<proteinExistence type="predicted"/>
<feature type="domain" description="Enoyl reductase (ER)" evidence="1">
    <location>
        <begin position="29"/>
        <end position="338"/>
    </location>
</feature>
<accession>A0A8H7H8P8</accession>
<sequence>MIQQHNASILPQKHGKLEVGTRPTPTPQGTQALVKYETEVNDFQVNSIDWKAVDYGVFIENFPAILGFDGAGVIHAVGPNVTNFMTGDRVFFQGGFRADYASYQEYALVETDIIAKIPDNINDDQASTVPVCAFTAYLGLFERTGITAPLNGSTAIEKPVLILGGSSSVGQFAIQLARIAGFSPIITTASSQHAELLKSLGATHVFDRDADVQTIRSAFRTPINLAVDTISNDPTQSLAFDILTTPSPVLGARLNIVTPQTDTLKEKNKGDVIVVEQVYGSSEMFKDMSVPFWKKVGRWIEGGELVPNRVQLVDGGLAGIPEALSLSRKGVSGVKLVVHPQM</sequence>
<dbReference type="AlphaFoldDB" id="A0A8H7H8P8"/>
<dbReference type="InterPro" id="IPR020843">
    <property type="entry name" value="ER"/>
</dbReference>
<dbReference type="InterPro" id="IPR013154">
    <property type="entry name" value="ADH-like_N"/>
</dbReference>
<dbReference type="InterPro" id="IPR013149">
    <property type="entry name" value="ADH-like_C"/>
</dbReference>